<sequence length="95" mass="10664">MCNDRDPRREKPLPARFLDELPEGLLDELPAGLLDELPVGFSIDHLPSIIPASDKGEDLFRKSGAREIWASDAYEYGGQEKSELATYRVPGHRDI</sequence>
<dbReference type="AlphaFoldDB" id="A0A8S9I0G1"/>
<comment type="caution">
    <text evidence="1">The sequence shown here is derived from an EMBL/GenBank/DDBJ whole genome shotgun (WGS) entry which is preliminary data.</text>
</comment>
<organism evidence="1">
    <name type="scientific">Brassica cretica</name>
    <name type="common">Mustard</name>
    <dbReference type="NCBI Taxonomy" id="69181"/>
    <lineage>
        <taxon>Eukaryota</taxon>
        <taxon>Viridiplantae</taxon>
        <taxon>Streptophyta</taxon>
        <taxon>Embryophyta</taxon>
        <taxon>Tracheophyta</taxon>
        <taxon>Spermatophyta</taxon>
        <taxon>Magnoliopsida</taxon>
        <taxon>eudicotyledons</taxon>
        <taxon>Gunneridae</taxon>
        <taxon>Pentapetalae</taxon>
        <taxon>rosids</taxon>
        <taxon>malvids</taxon>
        <taxon>Brassicales</taxon>
        <taxon>Brassicaceae</taxon>
        <taxon>Brassiceae</taxon>
        <taxon>Brassica</taxon>
    </lineage>
</organism>
<gene>
    <name evidence="1" type="ORF">F2Q70_00015161</name>
</gene>
<protein>
    <submittedName>
        <fullName evidence="1">Uncharacterized protein</fullName>
    </submittedName>
</protein>
<dbReference type="EMBL" id="QGKY02001250">
    <property type="protein sequence ID" value="KAF2560938.1"/>
    <property type="molecule type" value="Genomic_DNA"/>
</dbReference>
<accession>A0A8S9I0G1</accession>
<evidence type="ECO:0000313" key="1">
    <source>
        <dbReference type="EMBL" id="KAF2560938.1"/>
    </source>
</evidence>
<proteinExistence type="predicted"/>
<name>A0A8S9I0G1_BRACR</name>
<reference evidence="1" key="1">
    <citation type="submission" date="2019-12" db="EMBL/GenBank/DDBJ databases">
        <title>Genome sequencing and annotation of Brassica cretica.</title>
        <authorList>
            <person name="Studholme D.J."/>
            <person name="Sarris P.F."/>
        </authorList>
    </citation>
    <scope>NUCLEOTIDE SEQUENCE</scope>
    <source>
        <strain evidence="1">PFS-102/07</strain>
        <tissue evidence="1">Leaf</tissue>
    </source>
</reference>